<comment type="similarity">
    <text evidence="1 11">Belongs to the GHMP kinase family. GalK subfamily.</text>
</comment>
<evidence type="ECO:0000256" key="1">
    <source>
        <dbReference type="ARBA" id="ARBA00006566"/>
    </source>
</evidence>
<evidence type="ECO:0000256" key="10">
    <source>
        <dbReference type="ARBA" id="ARBA00023277"/>
    </source>
</evidence>
<dbReference type="InterPro" id="IPR013750">
    <property type="entry name" value="GHMP_kinase_C_dom"/>
</dbReference>
<gene>
    <name evidence="16" type="primary">galK_4</name>
    <name evidence="11" type="synonym">galK</name>
    <name evidence="16" type="ORF">EMA8858_03923</name>
</gene>
<dbReference type="PANTHER" id="PTHR10457:SF7">
    <property type="entry name" value="GALACTOKINASE-RELATED"/>
    <property type="match status" value="1"/>
</dbReference>
<comment type="pathway">
    <text evidence="11">Carbohydrate metabolism; galactose metabolism.</text>
</comment>
<comment type="function">
    <text evidence="11">Catalyzes the transfer of the gamma-phosphate of ATP to D-galactose to form alpha-D-galactose-1-phosphate (Gal-1-P).</text>
</comment>
<dbReference type="Gene3D" id="3.30.70.890">
    <property type="entry name" value="GHMP kinase, C-terminal domain"/>
    <property type="match status" value="1"/>
</dbReference>
<evidence type="ECO:0000259" key="15">
    <source>
        <dbReference type="Pfam" id="PF10509"/>
    </source>
</evidence>
<dbReference type="Pfam" id="PF08544">
    <property type="entry name" value="GHMP_kinases_C"/>
    <property type="match status" value="1"/>
</dbReference>
<dbReference type="InterPro" id="IPR020568">
    <property type="entry name" value="Ribosomal_Su5_D2-typ_SF"/>
</dbReference>
<evidence type="ECO:0000256" key="9">
    <source>
        <dbReference type="ARBA" id="ARBA00023144"/>
    </source>
</evidence>
<evidence type="ECO:0000256" key="12">
    <source>
        <dbReference type="NCBIfam" id="TIGR00131"/>
    </source>
</evidence>
<keyword evidence="2 11" id="KW-0963">Cytoplasm</keyword>
<dbReference type="GO" id="GO:0005524">
    <property type="term" value="F:ATP binding"/>
    <property type="evidence" value="ECO:0007669"/>
    <property type="project" value="UniProtKB-KW"/>
</dbReference>
<comment type="caution">
    <text evidence="11">Lacks conserved residue(s) required for the propagation of feature annotation.</text>
</comment>
<feature type="domain" description="GHMP kinase C-terminal" evidence="14">
    <location>
        <begin position="284"/>
        <end position="368"/>
    </location>
</feature>
<dbReference type="InterPro" id="IPR006206">
    <property type="entry name" value="Mevalonate/galactokinase"/>
</dbReference>
<comment type="caution">
    <text evidence="16">The sequence shown here is derived from an EMBL/GenBank/DDBJ whole genome shotgun (WGS) entry which is preliminary data.</text>
</comment>
<evidence type="ECO:0000256" key="7">
    <source>
        <dbReference type="ARBA" id="ARBA00022840"/>
    </source>
</evidence>
<feature type="binding site" evidence="11">
    <location>
        <position position="128"/>
    </location>
    <ligand>
        <name>Mg(2+)</name>
        <dbReference type="ChEBI" id="CHEBI:18420"/>
    </ligand>
</feature>
<feature type="binding site" evidence="11">
    <location>
        <begin position="35"/>
        <end position="38"/>
    </location>
    <ligand>
        <name>substrate</name>
    </ligand>
</feature>
<dbReference type="InterPro" id="IPR006204">
    <property type="entry name" value="GHMP_kinase_N_dom"/>
</dbReference>
<evidence type="ECO:0000256" key="6">
    <source>
        <dbReference type="ARBA" id="ARBA00022777"/>
    </source>
</evidence>
<dbReference type="Gene3D" id="3.30.230.10">
    <property type="match status" value="1"/>
</dbReference>
<dbReference type="NCBIfam" id="NF003705">
    <property type="entry name" value="PRK05322.1"/>
    <property type="match status" value="1"/>
</dbReference>
<dbReference type="HAMAP" id="MF_00246">
    <property type="entry name" value="Galactokinase"/>
    <property type="match status" value="1"/>
</dbReference>
<dbReference type="SUPFAM" id="SSF55060">
    <property type="entry name" value="GHMP Kinase, C-terminal domain"/>
    <property type="match status" value="1"/>
</dbReference>
<dbReference type="PRINTS" id="PR00959">
    <property type="entry name" value="MEVGALKINASE"/>
</dbReference>
<feature type="binding site" evidence="11">
    <location>
        <begin position="122"/>
        <end position="128"/>
    </location>
    <ligand>
        <name>ATP</name>
        <dbReference type="ChEBI" id="CHEBI:30616"/>
    </ligand>
</feature>
<dbReference type="InterPro" id="IPR000705">
    <property type="entry name" value="Galactokinase"/>
</dbReference>
<keyword evidence="17" id="KW-1185">Reference proteome</keyword>
<dbReference type="NCBIfam" id="TIGR00131">
    <property type="entry name" value="gal_kin"/>
    <property type="match status" value="1"/>
</dbReference>
<dbReference type="EC" id="2.7.1.6" evidence="11 12"/>
<dbReference type="InterPro" id="IPR019741">
    <property type="entry name" value="Galactokinase_CS"/>
</dbReference>
<evidence type="ECO:0000256" key="8">
    <source>
        <dbReference type="ARBA" id="ARBA00022842"/>
    </source>
</evidence>
<dbReference type="GO" id="GO:0004335">
    <property type="term" value="F:galactokinase activity"/>
    <property type="evidence" value="ECO:0007669"/>
    <property type="project" value="UniProtKB-EC"/>
</dbReference>
<evidence type="ECO:0000259" key="14">
    <source>
        <dbReference type="Pfam" id="PF08544"/>
    </source>
</evidence>
<feature type="site" description="Transition state stabilizer" evidence="11">
    <location>
        <position position="29"/>
    </location>
</feature>
<feature type="domain" description="Galactokinase N-terminal" evidence="15">
    <location>
        <begin position="10"/>
        <end position="58"/>
    </location>
</feature>
<evidence type="ECO:0000259" key="13">
    <source>
        <dbReference type="Pfam" id="PF00288"/>
    </source>
</evidence>
<keyword evidence="9 11" id="KW-0299">Galactose metabolism</keyword>
<keyword evidence="5 11" id="KW-0547">Nucleotide-binding</keyword>
<dbReference type="PIRSF" id="PIRSF000530">
    <property type="entry name" value="Galactokinase"/>
    <property type="match status" value="1"/>
</dbReference>
<comment type="catalytic activity">
    <reaction evidence="11">
        <text>alpha-D-galactose + ATP = alpha-D-galactose 1-phosphate + ADP + H(+)</text>
        <dbReference type="Rhea" id="RHEA:13553"/>
        <dbReference type="ChEBI" id="CHEBI:15378"/>
        <dbReference type="ChEBI" id="CHEBI:28061"/>
        <dbReference type="ChEBI" id="CHEBI:30616"/>
        <dbReference type="ChEBI" id="CHEBI:58336"/>
        <dbReference type="ChEBI" id="CHEBI:456216"/>
        <dbReference type="EC" id="2.7.1.6"/>
    </reaction>
</comment>
<dbReference type="EMBL" id="CAKLPY010000006">
    <property type="protein sequence ID" value="CAH0997789.1"/>
    <property type="molecule type" value="Genomic_DNA"/>
</dbReference>
<keyword evidence="4 11" id="KW-0479">Metal-binding</keyword>
<evidence type="ECO:0000256" key="3">
    <source>
        <dbReference type="ARBA" id="ARBA00022679"/>
    </source>
</evidence>
<dbReference type="InterPro" id="IPR022963">
    <property type="entry name" value="Galactokinase_bac"/>
</dbReference>
<keyword evidence="3 11" id="KW-0808">Transferase</keyword>
<dbReference type="PANTHER" id="PTHR10457">
    <property type="entry name" value="MEVALONATE KINASE/GALACTOKINASE"/>
    <property type="match status" value="1"/>
</dbReference>
<feature type="binding site" evidence="11">
    <location>
        <position position="222"/>
    </location>
    <ligand>
        <name>substrate</name>
    </ligand>
</feature>
<accession>A0ABN8F0P4</accession>
<feature type="domain" description="GHMP kinase N-terminal" evidence="13">
    <location>
        <begin position="93"/>
        <end position="180"/>
    </location>
</feature>
<organism evidence="16 17">
    <name type="scientific">Emticicia aquatica</name>
    <dbReference type="NCBI Taxonomy" id="1681835"/>
    <lineage>
        <taxon>Bacteria</taxon>
        <taxon>Pseudomonadati</taxon>
        <taxon>Bacteroidota</taxon>
        <taxon>Cytophagia</taxon>
        <taxon>Cytophagales</taxon>
        <taxon>Leadbetterellaceae</taxon>
        <taxon>Emticicia</taxon>
    </lineage>
</organism>
<feature type="active site" description="Proton acceptor" evidence="11">
    <location>
        <position position="172"/>
    </location>
</feature>
<name>A0ABN8F0P4_9BACT</name>
<keyword evidence="6 11" id="KW-0418">Kinase</keyword>
<proteinExistence type="inferred from homology"/>
<protein>
    <recommendedName>
        <fullName evidence="11 12">Galactokinase</fullName>
        <ecNumber evidence="11 12">2.7.1.6</ecNumber>
    </recommendedName>
    <alternativeName>
        <fullName evidence="11">Galactose kinase</fullName>
    </alternativeName>
</protein>
<reference evidence="16" key="1">
    <citation type="submission" date="2021-12" db="EMBL/GenBank/DDBJ databases">
        <authorList>
            <person name="Rodrigo-Torres L."/>
            <person name="Arahal R. D."/>
            <person name="Lucena T."/>
        </authorList>
    </citation>
    <scope>NUCLEOTIDE SEQUENCE</scope>
    <source>
        <strain evidence="16">CECT 8858</strain>
    </source>
</reference>
<dbReference type="InterPro" id="IPR014721">
    <property type="entry name" value="Ribsml_uS5_D2-typ_fold_subgr"/>
</dbReference>
<keyword evidence="7 11" id="KW-0067">ATP-binding</keyword>
<sequence length="396" mass="45222">MELSLEEIKEKFTEKFHQSPQLIVRSPGRINLIGEHTDYNGGFVLPAAIDREIYFAISTRNDNYCHVYAQNLNEFEIFSIEKVERSRHNWSDYLKGVIQQIQNYGFKIAGFNLVFGGNIPFGAGVSSSAALETGLAFALNQLFDFQIPKMELVKLCQRAENEFVGLQCGIMDMFASTMGKENSVIRLDCRSLEYAYFPFLQDKYSIILCDTGVKHSLGNSEYNTRRQECELGVKILQKHYPKIQHLRDVSSKMLNSHAQEFDQITLKRCRYVVQEIERVIAACEDLQNNDLVAFGKKMYQTHQELRDDYEVSCEELDFLVAETQKFSPESTNLVLGSRMMGGGFGGCTINIVKKEQVDNFMSAIASAYQIQFNRKLICHKISIQEGTSIAFEKELV</sequence>
<evidence type="ECO:0000256" key="4">
    <source>
        <dbReference type="ARBA" id="ARBA00022723"/>
    </source>
</evidence>
<keyword evidence="8 11" id="KW-0460">Magnesium</keyword>
<feature type="binding site" evidence="11">
    <location>
        <position position="160"/>
    </location>
    <ligand>
        <name>Mg(2+)</name>
        <dbReference type="ChEBI" id="CHEBI:18420"/>
    </ligand>
</feature>
<dbReference type="SUPFAM" id="SSF54211">
    <property type="entry name" value="Ribosomal protein S5 domain 2-like"/>
    <property type="match status" value="1"/>
</dbReference>
<keyword evidence="10 11" id="KW-0119">Carbohydrate metabolism</keyword>
<dbReference type="Proteomes" id="UP000837932">
    <property type="component" value="Unassembled WGS sequence"/>
</dbReference>
<dbReference type="InterPro" id="IPR036554">
    <property type="entry name" value="GHMP_kinase_C_sf"/>
</dbReference>
<dbReference type="PROSITE" id="PS00106">
    <property type="entry name" value="GALACTOKINASE"/>
    <property type="match status" value="1"/>
</dbReference>
<evidence type="ECO:0000313" key="17">
    <source>
        <dbReference type="Proteomes" id="UP000837932"/>
    </source>
</evidence>
<dbReference type="Pfam" id="PF00288">
    <property type="entry name" value="GHMP_kinases_N"/>
    <property type="match status" value="1"/>
</dbReference>
<evidence type="ECO:0000256" key="5">
    <source>
        <dbReference type="ARBA" id="ARBA00022741"/>
    </source>
</evidence>
<dbReference type="Pfam" id="PF10509">
    <property type="entry name" value="GalKase_gal_bdg"/>
    <property type="match status" value="1"/>
</dbReference>
<evidence type="ECO:0000256" key="2">
    <source>
        <dbReference type="ARBA" id="ARBA00022490"/>
    </source>
</evidence>
<dbReference type="RefSeq" id="WP_238808596.1">
    <property type="nucleotide sequence ID" value="NZ_CAKLPY010000006.1"/>
</dbReference>
<evidence type="ECO:0000313" key="16">
    <source>
        <dbReference type="EMBL" id="CAH0997789.1"/>
    </source>
</evidence>
<evidence type="ECO:0000256" key="11">
    <source>
        <dbReference type="HAMAP-Rule" id="MF_00246"/>
    </source>
</evidence>
<dbReference type="PRINTS" id="PR00473">
    <property type="entry name" value="GALCTOKINASE"/>
</dbReference>
<comment type="subcellular location">
    <subcellularLocation>
        <location evidence="11">Cytoplasm</location>
    </subcellularLocation>
</comment>
<dbReference type="InterPro" id="IPR019539">
    <property type="entry name" value="GalKase_N"/>
</dbReference>